<evidence type="ECO:0000313" key="1">
    <source>
        <dbReference type="EMBL" id="MBX63413.1"/>
    </source>
</evidence>
<dbReference type="AlphaFoldDB" id="A0A2P2Q8W6"/>
<accession>A0A2P2Q8W6</accession>
<organism evidence="1">
    <name type="scientific">Rhizophora mucronata</name>
    <name type="common">Asiatic mangrove</name>
    <dbReference type="NCBI Taxonomy" id="61149"/>
    <lineage>
        <taxon>Eukaryota</taxon>
        <taxon>Viridiplantae</taxon>
        <taxon>Streptophyta</taxon>
        <taxon>Embryophyta</taxon>
        <taxon>Tracheophyta</taxon>
        <taxon>Spermatophyta</taxon>
        <taxon>Magnoliopsida</taxon>
        <taxon>eudicotyledons</taxon>
        <taxon>Gunneridae</taxon>
        <taxon>Pentapetalae</taxon>
        <taxon>rosids</taxon>
        <taxon>fabids</taxon>
        <taxon>Malpighiales</taxon>
        <taxon>Rhizophoraceae</taxon>
        <taxon>Rhizophora</taxon>
    </lineage>
</organism>
<proteinExistence type="predicted"/>
<sequence length="22" mass="2722">MKNMFILCGRRKFFTMFAIPRN</sequence>
<dbReference type="EMBL" id="GGEC01082929">
    <property type="protein sequence ID" value="MBX63413.1"/>
    <property type="molecule type" value="Transcribed_RNA"/>
</dbReference>
<protein>
    <submittedName>
        <fullName evidence="1">Uncharacterized protein</fullName>
    </submittedName>
</protein>
<reference evidence="1" key="1">
    <citation type="submission" date="2018-02" db="EMBL/GenBank/DDBJ databases">
        <title>Rhizophora mucronata_Transcriptome.</title>
        <authorList>
            <person name="Meera S.P."/>
            <person name="Sreeshan A."/>
            <person name="Augustine A."/>
        </authorList>
    </citation>
    <scope>NUCLEOTIDE SEQUENCE</scope>
    <source>
        <tissue evidence="1">Leaf</tissue>
    </source>
</reference>
<name>A0A2P2Q8W6_RHIMU</name>